<dbReference type="GO" id="GO:0008173">
    <property type="term" value="F:RNA methyltransferase activity"/>
    <property type="evidence" value="ECO:0007669"/>
    <property type="project" value="InterPro"/>
</dbReference>
<evidence type="ECO:0000256" key="5">
    <source>
        <dbReference type="PROSITE-ProRule" id="PRU01023"/>
    </source>
</evidence>
<evidence type="ECO:0000256" key="4">
    <source>
        <dbReference type="ARBA" id="ARBA00022884"/>
    </source>
</evidence>
<dbReference type="SUPFAM" id="SSF53335">
    <property type="entry name" value="S-adenosyl-L-methionine-dependent methyltransferases"/>
    <property type="match status" value="1"/>
</dbReference>
<gene>
    <name evidence="7" type="ORF">JCM17844_12200</name>
    <name evidence="8" type="ORF">JCM17845_21380</name>
</gene>
<dbReference type="GO" id="GO:0003723">
    <property type="term" value="F:RNA binding"/>
    <property type="evidence" value="ECO:0007669"/>
    <property type="project" value="UniProtKB-UniRule"/>
</dbReference>
<dbReference type="Pfam" id="PF01189">
    <property type="entry name" value="Methyltr_RsmB-F"/>
    <property type="match status" value="1"/>
</dbReference>
<comment type="caution">
    <text evidence="7">The sequence shown here is derived from an EMBL/GenBank/DDBJ whole genome shotgun (WGS) entry which is preliminary data.</text>
</comment>
<accession>A0A5A7MQU8</accession>
<keyword evidence="2 5" id="KW-0808">Transferase</keyword>
<feature type="binding site" evidence="5">
    <location>
        <position position="104"/>
    </location>
    <ligand>
        <name>S-adenosyl-L-methionine</name>
        <dbReference type="ChEBI" id="CHEBI:59789"/>
    </ligand>
</feature>
<protein>
    <recommendedName>
        <fullName evidence="6">SAM-dependent MTase RsmB/NOP-type domain-containing protein</fullName>
    </recommendedName>
</protein>
<dbReference type="AlphaFoldDB" id="A0A5A7MQU8"/>
<evidence type="ECO:0000313" key="10">
    <source>
        <dbReference type="Proteomes" id="UP000325187"/>
    </source>
</evidence>
<dbReference type="InterPro" id="IPR029063">
    <property type="entry name" value="SAM-dependent_MTases_sf"/>
</dbReference>
<dbReference type="EMBL" id="BKCM01000011">
    <property type="protein sequence ID" value="GER01515.1"/>
    <property type="molecule type" value="Genomic_DNA"/>
</dbReference>
<dbReference type="PANTHER" id="PTHR22807">
    <property type="entry name" value="NOP2 YEAST -RELATED NOL1/NOP2/FMU SUN DOMAIN-CONTAINING"/>
    <property type="match status" value="1"/>
</dbReference>
<name>A0A5A7MQU8_9PROT</name>
<evidence type="ECO:0000313" key="9">
    <source>
        <dbReference type="Proteomes" id="UP000322084"/>
    </source>
</evidence>
<dbReference type="Gene3D" id="3.40.50.150">
    <property type="entry name" value="Vaccinia Virus protein VP39"/>
    <property type="match status" value="1"/>
</dbReference>
<dbReference type="Proteomes" id="UP000325187">
    <property type="component" value="Unassembled WGS sequence"/>
</dbReference>
<evidence type="ECO:0000259" key="6">
    <source>
        <dbReference type="PROSITE" id="PS51686"/>
    </source>
</evidence>
<keyword evidence="3 5" id="KW-0949">S-adenosyl-L-methionine</keyword>
<evidence type="ECO:0000313" key="8">
    <source>
        <dbReference type="EMBL" id="GER01515.1"/>
    </source>
</evidence>
<evidence type="ECO:0000256" key="2">
    <source>
        <dbReference type="ARBA" id="ARBA00022679"/>
    </source>
</evidence>
<reference evidence="9 10" key="1">
    <citation type="submission" date="2019-09" db="EMBL/GenBank/DDBJ databases">
        <title>NBRP : Genome information of microbial organism related human and environment.</title>
        <authorList>
            <person name="Hattori M."/>
            <person name="Oshima K."/>
            <person name="Inaba H."/>
            <person name="Suda W."/>
            <person name="Sakamoto M."/>
            <person name="Iino T."/>
            <person name="Kitahara M."/>
            <person name="Oshida Y."/>
            <person name="Iida T."/>
            <person name="Kudo T."/>
            <person name="Itoh T."/>
            <person name="Ohkuma M."/>
        </authorList>
    </citation>
    <scope>NUCLEOTIDE SEQUENCE [LARGE SCALE GENOMIC DNA]</scope>
    <source>
        <strain evidence="7 9">Hi-2</strain>
        <strain evidence="8 10">Mie-1</strain>
    </source>
</reference>
<evidence type="ECO:0000256" key="3">
    <source>
        <dbReference type="ARBA" id="ARBA00022691"/>
    </source>
</evidence>
<feature type="domain" description="SAM-dependent MTase RsmB/NOP-type" evidence="6">
    <location>
        <begin position="1"/>
        <end position="241"/>
    </location>
</feature>
<feature type="binding site" evidence="5">
    <location>
        <position position="78"/>
    </location>
    <ligand>
        <name>S-adenosyl-L-methionine</name>
        <dbReference type="ChEBI" id="CHEBI:59789"/>
    </ligand>
</feature>
<proteinExistence type="inferred from homology"/>
<dbReference type="PRINTS" id="PR02008">
    <property type="entry name" value="RCMTFAMILY"/>
</dbReference>
<keyword evidence="4 5" id="KW-0694">RNA-binding</keyword>
<evidence type="ECO:0000313" key="7">
    <source>
        <dbReference type="EMBL" id="GEQ97583.1"/>
    </source>
</evidence>
<dbReference type="PANTHER" id="PTHR22807:SF61">
    <property type="entry name" value="NOL1_NOP2_SUN FAMILY PROTEIN _ ANTITERMINATION NUSB DOMAIN-CONTAINING PROTEIN"/>
    <property type="match status" value="1"/>
</dbReference>
<dbReference type="EMBL" id="BKCL01000003">
    <property type="protein sequence ID" value="GEQ97583.1"/>
    <property type="molecule type" value="Genomic_DNA"/>
</dbReference>
<dbReference type="InterPro" id="IPR001678">
    <property type="entry name" value="MeTrfase_RsmB-F_NOP2_dom"/>
</dbReference>
<comment type="similarity">
    <text evidence="5">Belongs to the class I-like SAM-binding methyltransferase superfamily. RsmB/NOP family.</text>
</comment>
<dbReference type="InterPro" id="IPR049560">
    <property type="entry name" value="MeTrfase_RsmB-F_NOP2_cat"/>
</dbReference>
<accession>A0A5A7N1B8</accession>
<feature type="active site" description="Nucleophile" evidence="5">
    <location>
        <position position="173"/>
    </location>
</feature>
<dbReference type="PROSITE" id="PS51686">
    <property type="entry name" value="SAM_MT_RSMB_NOP"/>
    <property type="match status" value="1"/>
</dbReference>
<sequence>MAKALEGVCLPTGSVRLTKLTDVTALEGFDEGRLWVQDAAASLPARLLPEGDAIDFCAAPGGKSLQLAAQGRHVVALDRSARRLARLRENLIRTGLDAEIVVSDALNWTPKQAPKRVLLDAPCSATGTLRRHPDTGWLKSPVDVEKLAALQSKLLDHVAHIMADDGVMVYCVCSLEPEEGEDQVRAFLQRRPDFERMAITPDELPGLDMALNKDGDVRTLPSHWAVQGGLDGFFIARFRKIA</sequence>
<evidence type="ECO:0000256" key="1">
    <source>
        <dbReference type="ARBA" id="ARBA00022603"/>
    </source>
</evidence>
<dbReference type="GO" id="GO:0001510">
    <property type="term" value="P:RNA methylation"/>
    <property type="evidence" value="ECO:0007669"/>
    <property type="project" value="InterPro"/>
</dbReference>
<dbReference type="Proteomes" id="UP000322084">
    <property type="component" value="Unassembled WGS sequence"/>
</dbReference>
<keyword evidence="10" id="KW-1185">Reference proteome</keyword>
<feature type="binding site" evidence="5">
    <location>
        <position position="120"/>
    </location>
    <ligand>
        <name>S-adenosyl-L-methionine</name>
        <dbReference type="ChEBI" id="CHEBI:59789"/>
    </ligand>
</feature>
<keyword evidence="1 5" id="KW-0489">Methyltransferase</keyword>
<feature type="binding site" evidence="5">
    <location>
        <begin position="57"/>
        <end position="63"/>
    </location>
    <ligand>
        <name>S-adenosyl-L-methionine</name>
        <dbReference type="ChEBI" id="CHEBI:59789"/>
    </ligand>
</feature>
<organism evidence="7 9">
    <name type="scientific">Iodidimonas gelatinilytica</name>
    <dbReference type="NCBI Taxonomy" id="1236966"/>
    <lineage>
        <taxon>Bacteria</taxon>
        <taxon>Pseudomonadati</taxon>
        <taxon>Pseudomonadota</taxon>
        <taxon>Alphaproteobacteria</taxon>
        <taxon>Iodidimonadales</taxon>
        <taxon>Iodidimonadaceae</taxon>
        <taxon>Iodidimonas</taxon>
    </lineage>
</organism>
<dbReference type="InterPro" id="IPR023267">
    <property type="entry name" value="RCMT"/>
</dbReference>